<feature type="domain" description="Xylulose 5-phosphate/Fructose 6-phosphate phosphoketolase C-terminal" evidence="5">
    <location>
        <begin position="579"/>
        <end position="778"/>
    </location>
</feature>
<evidence type="ECO:0000259" key="6">
    <source>
        <dbReference type="Pfam" id="PF09364"/>
    </source>
</evidence>
<dbReference type="PIRSF" id="PIRSF017245">
    <property type="entry name" value="Phosphoketolase"/>
    <property type="match status" value="1"/>
</dbReference>
<dbReference type="SUPFAM" id="SSF52518">
    <property type="entry name" value="Thiamin diphosphate-binding fold (THDP-binding)"/>
    <property type="match status" value="2"/>
</dbReference>
<comment type="similarity">
    <text evidence="2">Belongs to the XFP family.</text>
</comment>
<dbReference type="PROSITE" id="PS60003">
    <property type="entry name" value="PHOSPHOKETOLASE_2"/>
    <property type="match status" value="1"/>
</dbReference>
<dbReference type="PANTHER" id="PTHR31273">
    <property type="entry name" value="PHOSPHOKETOLASE-RELATED"/>
    <property type="match status" value="1"/>
</dbReference>
<dbReference type="AlphaFoldDB" id="A0A9E8NDU0"/>
<evidence type="ECO:0000313" key="8">
    <source>
        <dbReference type="Proteomes" id="UP001164653"/>
    </source>
</evidence>
<keyword evidence="3" id="KW-0786">Thiamine pyrophosphate</keyword>
<protein>
    <submittedName>
        <fullName evidence="7">Phosphoketolase family protein</fullName>
    </submittedName>
</protein>
<dbReference type="NCBIfam" id="NF003619">
    <property type="entry name" value="PRK05261.1-4"/>
    <property type="match status" value="1"/>
</dbReference>
<dbReference type="InterPro" id="IPR019789">
    <property type="entry name" value="Xul5P/Fru6P_PKetolase_ThDP_BS"/>
</dbReference>
<dbReference type="EMBL" id="CP112998">
    <property type="protein sequence ID" value="WAC13468.1"/>
    <property type="molecule type" value="Genomic_DNA"/>
</dbReference>
<dbReference type="InterPro" id="IPR018970">
    <property type="entry name" value="Xul5P/Fru6P_PKetolase_N"/>
</dbReference>
<dbReference type="Gene3D" id="3.40.50.920">
    <property type="match status" value="1"/>
</dbReference>
<dbReference type="Gene3D" id="3.40.50.970">
    <property type="match status" value="2"/>
</dbReference>
<gene>
    <name evidence="7" type="ORF">ON006_05820</name>
</gene>
<evidence type="ECO:0000256" key="4">
    <source>
        <dbReference type="ARBA" id="ARBA00023239"/>
    </source>
</evidence>
<evidence type="ECO:0000313" key="7">
    <source>
        <dbReference type="EMBL" id="WAC13468.1"/>
    </source>
</evidence>
<dbReference type="InterPro" id="IPR009014">
    <property type="entry name" value="Transketo_C/PFOR_II"/>
</dbReference>
<dbReference type="PROSITE" id="PS60002">
    <property type="entry name" value="PHOSPHOKETOLASE_1"/>
    <property type="match status" value="1"/>
</dbReference>
<feature type="domain" description="Xylulose 5-phosphate/Fructose 6-phosphate phosphoketolase N-terminal" evidence="6">
    <location>
        <begin position="2"/>
        <end position="362"/>
    </location>
</feature>
<accession>A0A9E8NDU0</accession>
<dbReference type="RefSeq" id="WP_244819422.1">
    <property type="nucleotide sequence ID" value="NZ_CP112998.1"/>
</dbReference>
<dbReference type="NCBIfam" id="NF003616">
    <property type="entry name" value="PRK05261.1-1"/>
    <property type="match status" value="1"/>
</dbReference>
<dbReference type="PANTHER" id="PTHR31273:SF0">
    <property type="entry name" value="PHOSPHOKETOLASE-RELATED"/>
    <property type="match status" value="1"/>
</dbReference>
<comment type="cofactor">
    <cofactor evidence="1">
        <name>thiamine diphosphate</name>
        <dbReference type="ChEBI" id="CHEBI:58937"/>
    </cofactor>
</comment>
<dbReference type="InterPro" id="IPR018969">
    <property type="entry name" value="Xul5P/Fru6P_PKetolase_C"/>
</dbReference>
<sequence length="782" mass="88134">MDDNNFELLHQYWQACNYLAVGQIYLKDNVLLKQPLTVAHIKPRLLGHWGTSPGLNLIYVHLNRLINATGAKILFIAGPGHGAPAVLANTYLEGSYTDIYPEITQDEQGIQKFFRQFSTPGGIPSHVSADTPGSIHEGGELGYCLSHAAGAVFDNPDLIAACVIGDGEAETAPLEGSWKSIRFLNPGRDGAVLPILHLNGYKISSPTVLSRLPKQHAIDYLKSYGYEVHWVEGSDPKEVHADLAKQLDRAYQKIREIQQAARSGSDWQQMPWPLIVLQTPKGWTCPKELDGQKLEGTFRSHQVPLEDVTQDDQQLALLEKWLRSYQPEQLFDEQGRLTSNLKGLIPDASKRMGSNLSANGGLKLKELNLPEPQHYQLEVRLPGQHFGQATMQLGRYLRDVFKLNEKAANFRLFCPDETESNRLGDVFEATGRFYLGEPRSEDENLSETGRVMEVLSEHLCQGWMEGYLLTGRHGIFSCYEAFITIIDSMFNQYAKWLKTCSELSWRAPLASFNYLLTSHTWRQDHNGYSHQGPGFIDTVASKKREIVNIYLPPDANSLLVVMHACLSSKDKINLVIAGKQPELQWMDWKAAMQHCEKGISVWEWAGNDQNSEPDIILACAGDVPTLEAVAASWLLQKHFPELKVRLVNVVNLLSLTPGKNHAHGVSDEDFTKIFTENTHVIFAFHGYVGIIHDLIHGRPNPERFHVRGFKEEGTTTTPFDMVVLNEASRYHLAIEAISRSGTKGADQVIGGFNQKLWEHHQYIREHLQDMPEIRDWKWLMPA</sequence>
<reference evidence="7" key="1">
    <citation type="submission" date="2022-11" db="EMBL/GenBank/DDBJ databases">
        <title>Dyadobacter pollutisoli sp. nov., isolated from plastic dumped soil.</title>
        <authorList>
            <person name="Kim J.M."/>
            <person name="Kim K.R."/>
            <person name="Lee J.K."/>
            <person name="Hao L."/>
            <person name="Jeon C.O."/>
        </authorList>
    </citation>
    <scope>NUCLEOTIDE SEQUENCE</scope>
    <source>
        <strain evidence="7">U1</strain>
    </source>
</reference>
<dbReference type="GO" id="GO:0005975">
    <property type="term" value="P:carbohydrate metabolic process"/>
    <property type="evidence" value="ECO:0007669"/>
    <property type="project" value="InterPro"/>
</dbReference>
<evidence type="ECO:0000256" key="1">
    <source>
        <dbReference type="ARBA" id="ARBA00001964"/>
    </source>
</evidence>
<dbReference type="KEGG" id="dpf:ON006_05820"/>
<dbReference type="GO" id="GO:0016832">
    <property type="term" value="F:aldehyde-lyase activity"/>
    <property type="evidence" value="ECO:0007669"/>
    <property type="project" value="InterPro"/>
</dbReference>
<dbReference type="Pfam" id="PF09364">
    <property type="entry name" value="XFP_N"/>
    <property type="match status" value="1"/>
</dbReference>
<dbReference type="Proteomes" id="UP001164653">
    <property type="component" value="Chromosome"/>
</dbReference>
<proteinExistence type="inferred from homology"/>
<organism evidence="7 8">
    <name type="scientific">Dyadobacter pollutisoli</name>
    <dbReference type="NCBI Taxonomy" id="2910158"/>
    <lineage>
        <taxon>Bacteria</taxon>
        <taxon>Pseudomonadati</taxon>
        <taxon>Bacteroidota</taxon>
        <taxon>Cytophagia</taxon>
        <taxon>Cytophagales</taxon>
        <taxon>Spirosomataceae</taxon>
        <taxon>Dyadobacter</taxon>
    </lineage>
</organism>
<dbReference type="Pfam" id="PF09363">
    <property type="entry name" value="XFP_C"/>
    <property type="match status" value="1"/>
</dbReference>
<keyword evidence="4" id="KW-0456">Lyase</keyword>
<dbReference type="InterPro" id="IPR005593">
    <property type="entry name" value="Xul5P/Fru6P_PKetolase"/>
</dbReference>
<dbReference type="Pfam" id="PF03894">
    <property type="entry name" value="XFP"/>
    <property type="match status" value="1"/>
</dbReference>
<evidence type="ECO:0000256" key="3">
    <source>
        <dbReference type="ARBA" id="ARBA00023052"/>
    </source>
</evidence>
<evidence type="ECO:0000259" key="5">
    <source>
        <dbReference type="Pfam" id="PF09363"/>
    </source>
</evidence>
<keyword evidence="8" id="KW-1185">Reference proteome</keyword>
<dbReference type="InterPro" id="IPR029061">
    <property type="entry name" value="THDP-binding"/>
</dbReference>
<name>A0A9E8NDU0_9BACT</name>
<evidence type="ECO:0000256" key="2">
    <source>
        <dbReference type="ARBA" id="ARBA00005623"/>
    </source>
</evidence>
<dbReference type="InterPro" id="IPR019790">
    <property type="entry name" value="Xul5P/Fru6P_PKetolase_CS"/>
</dbReference>